<name>A0A067SE11_GALM3</name>
<protein>
    <submittedName>
        <fullName evidence="1">Uncharacterized protein</fullName>
    </submittedName>
</protein>
<organism evidence="1 2">
    <name type="scientific">Galerina marginata (strain CBS 339.88)</name>
    <dbReference type="NCBI Taxonomy" id="685588"/>
    <lineage>
        <taxon>Eukaryota</taxon>
        <taxon>Fungi</taxon>
        <taxon>Dikarya</taxon>
        <taxon>Basidiomycota</taxon>
        <taxon>Agaricomycotina</taxon>
        <taxon>Agaricomycetes</taxon>
        <taxon>Agaricomycetidae</taxon>
        <taxon>Agaricales</taxon>
        <taxon>Agaricineae</taxon>
        <taxon>Strophariaceae</taxon>
        <taxon>Galerina</taxon>
    </lineage>
</organism>
<dbReference type="Proteomes" id="UP000027222">
    <property type="component" value="Unassembled WGS sequence"/>
</dbReference>
<evidence type="ECO:0000313" key="2">
    <source>
        <dbReference type="Proteomes" id="UP000027222"/>
    </source>
</evidence>
<evidence type="ECO:0000313" key="1">
    <source>
        <dbReference type="EMBL" id="KDR68247.1"/>
    </source>
</evidence>
<sequence length="78" mass="8882">MRNYRILRVFPAPLHRLLPLPCLFLRYAPGKRHPVAQPSSAFPLFPECASHSLVSCWGSKIRSPFDPSYKLPPRKLPG</sequence>
<gene>
    <name evidence="1" type="ORF">GALMADRAFT_1049068</name>
</gene>
<accession>A0A067SE11</accession>
<dbReference type="EMBL" id="KL142409">
    <property type="protein sequence ID" value="KDR68247.1"/>
    <property type="molecule type" value="Genomic_DNA"/>
</dbReference>
<dbReference type="AlphaFoldDB" id="A0A067SE11"/>
<proteinExistence type="predicted"/>
<keyword evidence="2" id="KW-1185">Reference proteome</keyword>
<dbReference type="HOGENOM" id="CLU_2622202_0_0_1"/>
<reference evidence="2" key="1">
    <citation type="journal article" date="2014" name="Proc. Natl. Acad. Sci. U.S.A.">
        <title>Extensive sampling of basidiomycete genomes demonstrates inadequacy of the white-rot/brown-rot paradigm for wood decay fungi.</title>
        <authorList>
            <person name="Riley R."/>
            <person name="Salamov A.A."/>
            <person name="Brown D.W."/>
            <person name="Nagy L.G."/>
            <person name="Floudas D."/>
            <person name="Held B.W."/>
            <person name="Levasseur A."/>
            <person name="Lombard V."/>
            <person name="Morin E."/>
            <person name="Otillar R."/>
            <person name="Lindquist E.A."/>
            <person name="Sun H."/>
            <person name="LaButti K.M."/>
            <person name="Schmutz J."/>
            <person name="Jabbour D."/>
            <person name="Luo H."/>
            <person name="Baker S.E."/>
            <person name="Pisabarro A.G."/>
            <person name="Walton J.D."/>
            <person name="Blanchette R.A."/>
            <person name="Henrissat B."/>
            <person name="Martin F."/>
            <person name="Cullen D."/>
            <person name="Hibbett D.S."/>
            <person name="Grigoriev I.V."/>
        </authorList>
    </citation>
    <scope>NUCLEOTIDE SEQUENCE [LARGE SCALE GENOMIC DNA]</scope>
    <source>
        <strain evidence="2">CBS 339.88</strain>
    </source>
</reference>